<feature type="chain" id="PRO_5010721209" description="Beta-barrel assembly machine subunit BamF" evidence="1">
    <location>
        <begin position="24"/>
        <end position="196"/>
    </location>
</feature>
<dbReference type="Pfam" id="PF11233">
    <property type="entry name" value="DUF3035"/>
    <property type="match status" value="1"/>
</dbReference>
<accession>A0A1V2GVV0</accession>
<dbReference type="PROSITE" id="PS51257">
    <property type="entry name" value="PROKAR_LIPOPROTEIN"/>
    <property type="match status" value="1"/>
</dbReference>
<dbReference type="RefSeq" id="WP_076960547.1">
    <property type="nucleotide sequence ID" value="NZ_MLCO01000449.1"/>
</dbReference>
<name>A0A1V2GVV0_9PROT</name>
<keyword evidence="3" id="KW-1185">Reference proteome</keyword>
<dbReference type="EMBL" id="MLCO01000449">
    <property type="protein sequence ID" value="ONG44079.1"/>
    <property type="molecule type" value="Genomic_DNA"/>
</dbReference>
<protein>
    <recommendedName>
        <fullName evidence="4">Beta-barrel assembly machine subunit BamF</fullName>
    </recommendedName>
</protein>
<reference evidence="2 3" key="1">
    <citation type="submission" date="2016-10" db="EMBL/GenBank/DDBJ databases">
        <title>Draft Genome sequence of Roseomonas sp. strain M3.</title>
        <authorList>
            <person name="Subhash Y."/>
            <person name="Lee S."/>
        </authorList>
    </citation>
    <scope>NUCLEOTIDE SEQUENCE [LARGE SCALE GENOMIC DNA]</scope>
    <source>
        <strain evidence="2 3">M3</strain>
    </source>
</reference>
<dbReference type="Proteomes" id="UP000188879">
    <property type="component" value="Unassembled WGS sequence"/>
</dbReference>
<keyword evidence="1" id="KW-0732">Signal</keyword>
<feature type="signal peptide" evidence="1">
    <location>
        <begin position="1"/>
        <end position="23"/>
    </location>
</feature>
<evidence type="ECO:0000256" key="1">
    <source>
        <dbReference type="SAM" id="SignalP"/>
    </source>
</evidence>
<organism evidence="2 3">
    <name type="scientific">Teichococcus deserti</name>
    <dbReference type="NCBI Taxonomy" id="1817963"/>
    <lineage>
        <taxon>Bacteria</taxon>
        <taxon>Pseudomonadati</taxon>
        <taxon>Pseudomonadota</taxon>
        <taxon>Alphaproteobacteria</taxon>
        <taxon>Acetobacterales</taxon>
        <taxon>Roseomonadaceae</taxon>
        <taxon>Roseomonas</taxon>
    </lineage>
</organism>
<dbReference type="InterPro" id="IPR021395">
    <property type="entry name" value="DUF3035"/>
</dbReference>
<dbReference type="AlphaFoldDB" id="A0A1V2GVV0"/>
<evidence type="ECO:0008006" key="4">
    <source>
        <dbReference type="Google" id="ProtNLM"/>
    </source>
</evidence>
<evidence type="ECO:0000313" key="3">
    <source>
        <dbReference type="Proteomes" id="UP000188879"/>
    </source>
</evidence>
<gene>
    <name evidence="2" type="ORF">BKE38_28385</name>
</gene>
<proteinExistence type="predicted"/>
<comment type="caution">
    <text evidence="2">The sequence shown here is derived from an EMBL/GenBank/DDBJ whole genome shotgun (WGS) entry which is preliminary data.</text>
</comment>
<evidence type="ECO:0000313" key="2">
    <source>
        <dbReference type="EMBL" id="ONG44079.1"/>
    </source>
</evidence>
<dbReference type="OrthoDB" id="8478256at2"/>
<sequence length="196" mass="20783">MRQLPIRIPARILLPIACGLMLAGCGSDTARTLGFTRDAPDEFSVVTRAPLSLPPTLGSLPAPRPGMQRPQELRGRAAGEAVLAPGAAFGVGAARSASQGESALLAQAGQASGAGAAPTGDIRQRVDAEATRLEQPDRSVVDRLMFWRETPQPGTPLDPTREAQRLRENAALGRSVEDGETPVVQRRRQGLFQSIF</sequence>